<keyword evidence="3" id="KW-1185">Reference proteome</keyword>
<protein>
    <submittedName>
        <fullName evidence="2">DUF4277 domain-containing protein</fullName>
    </submittedName>
</protein>
<organism evidence="2 3">
    <name type="scientific">Dendronalium phyllosphericum CENA369</name>
    <dbReference type="NCBI Taxonomy" id="1725256"/>
    <lineage>
        <taxon>Bacteria</taxon>
        <taxon>Bacillati</taxon>
        <taxon>Cyanobacteriota</taxon>
        <taxon>Cyanophyceae</taxon>
        <taxon>Nostocales</taxon>
        <taxon>Nostocaceae</taxon>
        <taxon>Dendronalium</taxon>
        <taxon>Dendronalium phyllosphericum</taxon>
    </lineage>
</organism>
<evidence type="ECO:0000313" key="2">
    <source>
        <dbReference type="EMBL" id="MBH8575755.1"/>
    </source>
</evidence>
<reference evidence="2 3" key="1">
    <citation type="journal article" date="2021" name="Int. J. Syst. Evol. Microbiol.">
        <title>Amazonocrinis nigriterrae gen. nov., sp. nov., Atlanticothrix silvestris gen. nov., sp. nov. and Dendronalium phyllosphericum gen. nov., sp. nov., nostocacean cyanobacteria from Brazilian environments.</title>
        <authorList>
            <person name="Alvarenga D.O."/>
            <person name="Andreote A.P.D."/>
            <person name="Branco L.H.Z."/>
            <person name="Delbaje E."/>
            <person name="Cruz R.B."/>
            <person name="Varani A.M."/>
            <person name="Fiore M.F."/>
        </authorList>
    </citation>
    <scope>NUCLEOTIDE SEQUENCE [LARGE SCALE GENOMIC DNA]</scope>
    <source>
        <strain evidence="2 3">CENA369</strain>
    </source>
</reference>
<evidence type="ECO:0000313" key="3">
    <source>
        <dbReference type="Proteomes" id="UP000662314"/>
    </source>
</evidence>
<evidence type="ECO:0000259" key="1">
    <source>
        <dbReference type="Pfam" id="PF14104"/>
    </source>
</evidence>
<gene>
    <name evidence="2" type="ORF">I8752_22670</name>
</gene>
<feature type="non-terminal residue" evidence="2">
    <location>
        <position position="54"/>
    </location>
</feature>
<dbReference type="Pfam" id="PF14104">
    <property type="entry name" value="DUF4277"/>
    <property type="match status" value="1"/>
</dbReference>
<name>A0A8J7I6E5_9NOST</name>
<feature type="domain" description="DUF4277" evidence="1">
    <location>
        <begin position="9"/>
        <end position="50"/>
    </location>
</feature>
<dbReference type="RefSeq" id="WP_214434518.1">
    <property type="nucleotide sequence ID" value="NZ_CAWPUQ010000123.1"/>
</dbReference>
<accession>A0A8J7I6E5</accession>
<dbReference type="AlphaFoldDB" id="A0A8J7I6E5"/>
<dbReference type="EMBL" id="JAECZA010000204">
    <property type="protein sequence ID" value="MBH8575755.1"/>
    <property type="molecule type" value="Genomic_DNA"/>
</dbReference>
<proteinExistence type="predicted"/>
<comment type="caution">
    <text evidence="2">The sequence shown here is derived from an EMBL/GenBank/DDBJ whole genome shotgun (WGS) entry which is preliminary data.</text>
</comment>
<sequence length="54" mass="5886">MTASPLDIRVQDIDHCGIVAGICDEMNLVEQINRLLGTHAQEIISAGQVLEPKE</sequence>
<dbReference type="InterPro" id="IPR025457">
    <property type="entry name" value="DUF4277"/>
</dbReference>
<dbReference type="Proteomes" id="UP000662314">
    <property type="component" value="Unassembled WGS sequence"/>
</dbReference>